<dbReference type="Proteomes" id="UP000492821">
    <property type="component" value="Unassembled WGS sequence"/>
</dbReference>
<organism evidence="4 5">
    <name type="scientific">Panagrellus redivivus</name>
    <name type="common">Microworm</name>
    <dbReference type="NCBI Taxonomy" id="6233"/>
    <lineage>
        <taxon>Eukaryota</taxon>
        <taxon>Metazoa</taxon>
        <taxon>Ecdysozoa</taxon>
        <taxon>Nematoda</taxon>
        <taxon>Chromadorea</taxon>
        <taxon>Rhabditida</taxon>
        <taxon>Tylenchina</taxon>
        <taxon>Panagrolaimomorpha</taxon>
        <taxon>Panagrolaimoidea</taxon>
        <taxon>Panagrolaimidae</taxon>
        <taxon>Panagrellus</taxon>
    </lineage>
</organism>
<evidence type="ECO:0000313" key="4">
    <source>
        <dbReference type="Proteomes" id="UP000492821"/>
    </source>
</evidence>
<keyword evidence="2" id="KW-0732">Signal</keyword>
<dbReference type="SUPFAM" id="SSF47862">
    <property type="entry name" value="Saposin"/>
    <property type="match status" value="1"/>
</dbReference>
<accession>A0A7E4UXV0</accession>
<dbReference type="AlphaFoldDB" id="A0A7E4UXV0"/>
<dbReference type="Gene3D" id="1.10.225.10">
    <property type="entry name" value="Saposin-like"/>
    <property type="match status" value="1"/>
</dbReference>
<dbReference type="InterPro" id="IPR008139">
    <property type="entry name" value="SaposinB_dom"/>
</dbReference>
<evidence type="ECO:0000313" key="5">
    <source>
        <dbReference type="WBParaSite" id="Pan_g1414.t1"/>
    </source>
</evidence>
<dbReference type="WBParaSite" id="Pan_g1414.t1">
    <property type="protein sequence ID" value="Pan_g1414.t1"/>
    <property type="gene ID" value="Pan_g1414"/>
</dbReference>
<feature type="signal peptide" evidence="2">
    <location>
        <begin position="1"/>
        <end position="24"/>
    </location>
</feature>
<dbReference type="InterPro" id="IPR011001">
    <property type="entry name" value="Saposin-like"/>
</dbReference>
<evidence type="ECO:0000256" key="1">
    <source>
        <dbReference type="ARBA" id="ARBA00023157"/>
    </source>
</evidence>
<dbReference type="PROSITE" id="PS51257">
    <property type="entry name" value="PROKAR_LIPOPROTEIN"/>
    <property type="match status" value="1"/>
</dbReference>
<reference evidence="5" key="2">
    <citation type="submission" date="2020-10" db="UniProtKB">
        <authorList>
            <consortium name="WormBaseParasite"/>
        </authorList>
    </citation>
    <scope>IDENTIFICATION</scope>
</reference>
<keyword evidence="1" id="KW-1015">Disulfide bond</keyword>
<name>A0A7E4UXV0_PANRE</name>
<evidence type="ECO:0000256" key="2">
    <source>
        <dbReference type="SAM" id="SignalP"/>
    </source>
</evidence>
<proteinExistence type="predicted"/>
<keyword evidence="4" id="KW-1185">Reference proteome</keyword>
<sequence length="129" mass="14270">MIIITQKFFFLCVILIACPQGITTSAVGNVLDAACRFCVRTLTAFNQAVDSEQFVKDGINFCRNTLPEGVISDVCVRVVGKTLHQVYAFLKLIEPKPSLCYDIRLCSTCANVHPTDDTPFIPSTKTHLQ</sequence>
<reference evidence="4" key="1">
    <citation type="journal article" date="2013" name="Genetics">
        <title>The draft genome and transcriptome of Panagrellus redivivus are shaped by the harsh demands of a free-living lifestyle.</title>
        <authorList>
            <person name="Srinivasan J."/>
            <person name="Dillman A.R."/>
            <person name="Macchietto M.G."/>
            <person name="Heikkinen L."/>
            <person name="Lakso M."/>
            <person name="Fracchia K.M."/>
            <person name="Antoshechkin I."/>
            <person name="Mortazavi A."/>
            <person name="Wong G."/>
            <person name="Sternberg P.W."/>
        </authorList>
    </citation>
    <scope>NUCLEOTIDE SEQUENCE [LARGE SCALE GENOMIC DNA]</scope>
    <source>
        <strain evidence="4">MT8872</strain>
    </source>
</reference>
<feature type="chain" id="PRO_5029003162" evidence="2">
    <location>
        <begin position="25"/>
        <end position="129"/>
    </location>
</feature>
<protein>
    <submittedName>
        <fullName evidence="5">Saposin B-type domain-containing protein</fullName>
    </submittedName>
</protein>
<evidence type="ECO:0000259" key="3">
    <source>
        <dbReference type="PROSITE" id="PS50015"/>
    </source>
</evidence>
<feature type="domain" description="Saposin B-type" evidence="3">
    <location>
        <begin position="31"/>
        <end position="110"/>
    </location>
</feature>
<dbReference type="PROSITE" id="PS50015">
    <property type="entry name" value="SAP_B"/>
    <property type="match status" value="1"/>
</dbReference>